<dbReference type="OrthoDB" id="524326at2759"/>
<feature type="coiled-coil region" evidence="1">
    <location>
        <begin position="31"/>
        <end position="94"/>
    </location>
</feature>
<keyword evidence="3" id="KW-1185">Reference proteome</keyword>
<accession>A0A6A6UCY2</accession>
<organism evidence="2 3">
    <name type="scientific">Microthyrium microscopicum</name>
    <dbReference type="NCBI Taxonomy" id="703497"/>
    <lineage>
        <taxon>Eukaryota</taxon>
        <taxon>Fungi</taxon>
        <taxon>Dikarya</taxon>
        <taxon>Ascomycota</taxon>
        <taxon>Pezizomycotina</taxon>
        <taxon>Dothideomycetes</taxon>
        <taxon>Dothideomycetes incertae sedis</taxon>
        <taxon>Microthyriales</taxon>
        <taxon>Microthyriaceae</taxon>
        <taxon>Microthyrium</taxon>
    </lineage>
</organism>
<dbReference type="SUPFAM" id="SSF48403">
    <property type="entry name" value="Ankyrin repeat"/>
    <property type="match status" value="1"/>
</dbReference>
<evidence type="ECO:0000313" key="2">
    <source>
        <dbReference type="EMBL" id="KAF2668968.1"/>
    </source>
</evidence>
<dbReference type="InterPro" id="IPR036770">
    <property type="entry name" value="Ankyrin_rpt-contain_sf"/>
</dbReference>
<evidence type="ECO:0008006" key="4">
    <source>
        <dbReference type="Google" id="ProtNLM"/>
    </source>
</evidence>
<evidence type="ECO:0000313" key="3">
    <source>
        <dbReference type="Proteomes" id="UP000799302"/>
    </source>
</evidence>
<gene>
    <name evidence="2" type="ORF">BT63DRAFT_247118</name>
</gene>
<sequence length="645" mass="71692">MDPLSIIGTTASLVAIVAHVTDLVVKFGTHVRDARKEMNALSGELGSLKAALGMLEEDFKNPGITIPCTLQDILVECEAVIHTLVQALEKYNQERLLARAKYAWSGKETMAAYRSTLSAHNAALVLAIDVMTFSLTREIKAGVEQTRDSAIGIKADTEEILDQIAKLQAQLPGYGIGEASVTLQNYLDEVTEYATVADEFEPYEASDTSSQHCNIEDHNATTSNPIITPAIEITEEIQPISPEFEKPLELASRSNSQATSISNYLSWPYKQSVDIGDGHDGFSWEIGFGIPEHYATIGLETQRHRRFRESVEEVMKTISNSEFGPKNGRTYESGKDFHLEHYGSNDENIGVIPILRCPPVRDSIKEKSTLALWIAQFTGSGICSNHQINLSSGTTGSKRSSRWSSPLMIALEMQNWQWVRELIIAGAIPTNSKEESSLQDSKEPRNCLQAAADWNLAMLKFCLTQFEKVDMEATAALRYDTLISLIQDWKYFPHTYLPRGQDTIARAEPDTLRLYVAELLLLAGSPLSQSRLEDVLFKSVAAENVLMVQLLLEKAQANPNIPSTSLGSPLHLAIERRNWAIAKLLVGNKANCLQRCYSTYDDRSHFLNAIEWAAHQGTLGKLNKTLGTQYKDPRTIKQRIRSGFV</sequence>
<proteinExistence type="predicted"/>
<dbReference type="EMBL" id="MU004235">
    <property type="protein sequence ID" value="KAF2668968.1"/>
    <property type="molecule type" value="Genomic_DNA"/>
</dbReference>
<dbReference type="Gene3D" id="1.25.40.20">
    <property type="entry name" value="Ankyrin repeat-containing domain"/>
    <property type="match status" value="1"/>
</dbReference>
<protein>
    <recommendedName>
        <fullName evidence="4">Fungal N-terminal domain-containing protein</fullName>
    </recommendedName>
</protein>
<name>A0A6A6UCY2_9PEZI</name>
<dbReference type="AlphaFoldDB" id="A0A6A6UCY2"/>
<dbReference type="Proteomes" id="UP000799302">
    <property type="component" value="Unassembled WGS sequence"/>
</dbReference>
<evidence type="ECO:0000256" key="1">
    <source>
        <dbReference type="SAM" id="Coils"/>
    </source>
</evidence>
<reference evidence="2" key="1">
    <citation type="journal article" date="2020" name="Stud. Mycol.">
        <title>101 Dothideomycetes genomes: a test case for predicting lifestyles and emergence of pathogens.</title>
        <authorList>
            <person name="Haridas S."/>
            <person name="Albert R."/>
            <person name="Binder M."/>
            <person name="Bloem J."/>
            <person name="Labutti K."/>
            <person name="Salamov A."/>
            <person name="Andreopoulos B."/>
            <person name="Baker S."/>
            <person name="Barry K."/>
            <person name="Bills G."/>
            <person name="Bluhm B."/>
            <person name="Cannon C."/>
            <person name="Castanera R."/>
            <person name="Culley D."/>
            <person name="Daum C."/>
            <person name="Ezra D."/>
            <person name="Gonzalez J."/>
            <person name="Henrissat B."/>
            <person name="Kuo A."/>
            <person name="Liang C."/>
            <person name="Lipzen A."/>
            <person name="Lutzoni F."/>
            <person name="Magnuson J."/>
            <person name="Mondo S."/>
            <person name="Nolan M."/>
            <person name="Ohm R."/>
            <person name="Pangilinan J."/>
            <person name="Park H.-J."/>
            <person name="Ramirez L."/>
            <person name="Alfaro M."/>
            <person name="Sun H."/>
            <person name="Tritt A."/>
            <person name="Yoshinaga Y."/>
            <person name="Zwiers L.-H."/>
            <person name="Turgeon B."/>
            <person name="Goodwin S."/>
            <person name="Spatafora J."/>
            <person name="Crous P."/>
            <person name="Grigoriev I."/>
        </authorList>
    </citation>
    <scope>NUCLEOTIDE SEQUENCE</scope>
    <source>
        <strain evidence="2">CBS 115976</strain>
    </source>
</reference>
<keyword evidence="1" id="KW-0175">Coiled coil</keyword>